<dbReference type="InterPro" id="IPR003511">
    <property type="entry name" value="HORMA_dom"/>
</dbReference>
<dbReference type="AlphaFoldDB" id="A0A1E3PII4"/>
<dbReference type="PANTHER" id="PTHR48225:SF7">
    <property type="entry name" value="MEIOSIS-SPECIFIC PROTEIN HOP1"/>
    <property type="match status" value="1"/>
</dbReference>
<evidence type="ECO:0000256" key="3">
    <source>
        <dbReference type="ARBA" id="ARBA00022454"/>
    </source>
</evidence>
<dbReference type="GO" id="GO:0003677">
    <property type="term" value="F:DNA binding"/>
    <property type="evidence" value="ECO:0007669"/>
    <property type="project" value="UniProtKB-KW"/>
</dbReference>
<dbReference type="Gene3D" id="3.30.900.10">
    <property type="entry name" value="HORMA domain"/>
    <property type="match status" value="1"/>
</dbReference>
<evidence type="ECO:0000313" key="8">
    <source>
        <dbReference type="Proteomes" id="UP000095009"/>
    </source>
</evidence>
<evidence type="ECO:0000259" key="6">
    <source>
        <dbReference type="PROSITE" id="PS50815"/>
    </source>
</evidence>
<dbReference type="PANTHER" id="PTHR48225">
    <property type="entry name" value="HORMA DOMAIN-CONTAINING PROTEIN 1"/>
    <property type="match status" value="1"/>
</dbReference>
<organism evidence="7 8">
    <name type="scientific">Nadsonia fulvescens var. elongata DSM 6958</name>
    <dbReference type="NCBI Taxonomy" id="857566"/>
    <lineage>
        <taxon>Eukaryota</taxon>
        <taxon>Fungi</taxon>
        <taxon>Dikarya</taxon>
        <taxon>Ascomycota</taxon>
        <taxon>Saccharomycotina</taxon>
        <taxon>Dipodascomycetes</taxon>
        <taxon>Dipodascales</taxon>
        <taxon>Dipodascales incertae sedis</taxon>
        <taxon>Nadsonia</taxon>
    </lineage>
</organism>
<dbReference type="OrthoDB" id="1928087at2759"/>
<keyword evidence="3" id="KW-0158">Chromosome</keyword>
<dbReference type="Proteomes" id="UP000095009">
    <property type="component" value="Unassembled WGS sequence"/>
</dbReference>
<dbReference type="Pfam" id="PF02301">
    <property type="entry name" value="HORMA"/>
    <property type="match status" value="1"/>
</dbReference>
<dbReference type="EMBL" id="KV454410">
    <property type="protein sequence ID" value="ODQ65225.1"/>
    <property type="molecule type" value="Genomic_DNA"/>
</dbReference>
<evidence type="ECO:0000256" key="2">
    <source>
        <dbReference type="ARBA" id="ARBA00004286"/>
    </source>
</evidence>
<name>A0A1E3PII4_9ASCO</name>
<dbReference type="InterPro" id="IPR036570">
    <property type="entry name" value="HORMA_dom_sf"/>
</dbReference>
<dbReference type="InterPro" id="IPR051294">
    <property type="entry name" value="HORMA_MeioticProgression"/>
</dbReference>
<dbReference type="GO" id="GO:0005634">
    <property type="term" value="C:nucleus"/>
    <property type="evidence" value="ECO:0007669"/>
    <property type="project" value="UniProtKB-SubCell"/>
</dbReference>
<proteinExistence type="predicted"/>
<evidence type="ECO:0000313" key="7">
    <source>
        <dbReference type="EMBL" id="ODQ65225.1"/>
    </source>
</evidence>
<comment type="subcellular location">
    <subcellularLocation>
        <location evidence="2">Chromosome</location>
    </subcellularLocation>
    <subcellularLocation>
        <location evidence="1">Nucleus</location>
    </subcellularLocation>
</comment>
<evidence type="ECO:0000256" key="4">
    <source>
        <dbReference type="ARBA" id="ARBA00023242"/>
    </source>
</evidence>
<feature type="non-terminal residue" evidence="7">
    <location>
        <position position="257"/>
    </location>
</feature>
<keyword evidence="4" id="KW-0539">Nucleus</keyword>
<keyword evidence="8" id="KW-1185">Reference proteome</keyword>
<sequence>TNSVVTLAQSEELMQTLLSTSFSCLTYLRGLFVDENFYDEKFTVKSPGTNTSFDSSQGYVSSSQKSRDAIRIKKLKRGVSSEGDLFLDWIERGVFDAFHRKYLKALMFTIYLNSQKPSEIVELYTFSFSYNNKDNMLLQTEGRIVSVLQEFYILVTNQPFLISPLDIRRDIQALIRKFIMIVQSLAPLPERRFLSMKLVYNESAPEEYQPPFFRDCSNETDTQFMVHQNEDICTLKAGCVDAGFHAISVNVASIVDS</sequence>
<evidence type="ECO:0000256" key="5">
    <source>
        <dbReference type="ARBA" id="ARBA00023254"/>
    </source>
</evidence>
<feature type="non-terminal residue" evidence="7">
    <location>
        <position position="1"/>
    </location>
</feature>
<keyword evidence="7" id="KW-0238">DNA-binding</keyword>
<evidence type="ECO:0000256" key="1">
    <source>
        <dbReference type="ARBA" id="ARBA00004123"/>
    </source>
</evidence>
<gene>
    <name evidence="7" type="ORF">NADFUDRAFT_12777</name>
</gene>
<reference evidence="7 8" key="1">
    <citation type="journal article" date="2016" name="Proc. Natl. Acad. Sci. U.S.A.">
        <title>Comparative genomics of biotechnologically important yeasts.</title>
        <authorList>
            <person name="Riley R."/>
            <person name="Haridas S."/>
            <person name="Wolfe K.H."/>
            <person name="Lopes M.R."/>
            <person name="Hittinger C.T."/>
            <person name="Goeker M."/>
            <person name="Salamov A.A."/>
            <person name="Wisecaver J.H."/>
            <person name="Long T.M."/>
            <person name="Calvey C.H."/>
            <person name="Aerts A.L."/>
            <person name="Barry K.W."/>
            <person name="Choi C."/>
            <person name="Clum A."/>
            <person name="Coughlan A.Y."/>
            <person name="Deshpande S."/>
            <person name="Douglass A.P."/>
            <person name="Hanson S.J."/>
            <person name="Klenk H.-P."/>
            <person name="LaButti K.M."/>
            <person name="Lapidus A."/>
            <person name="Lindquist E.A."/>
            <person name="Lipzen A.M."/>
            <person name="Meier-Kolthoff J.P."/>
            <person name="Ohm R.A."/>
            <person name="Otillar R.P."/>
            <person name="Pangilinan J.L."/>
            <person name="Peng Y."/>
            <person name="Rokas A."/>
            <person name="Rosa C.A."/>
            <person name="Scheuner C."/>
            <person name="Sibirny A.A."/>
            <person name="Slot J.C."/>
            <person name="Stielow J.B."/>
            <person name="Sun H."/>
            <person name="Kurtzman C.P."/>
            <person name="Blackwell M."/>
            <person name="Grigoriev I.V."/>
            <person name="Jeffries T.W."/>
        </authorList>
    </citation>
    <scope>NUCLEOTIDE SEQUENCE [LARGE SCALE GENOMIC DNA]</scope>
    <source>
        <strain evidence="7 8">DSM 6958</strain>
    </source>
</reference>
<accession>A0A1E3PII4</accession>
<dbReference type="STRING" id="857566.A0A1E3PII4"/>
<dbReference type="PROSITE" id="PS50815">
    <property type="entry name" value="HORMA"/>
    <property type="match status" value="1"/>
</dbReference>
<feature type="domain" description="HORMA" evidence="6">
    <location>
        <begin position="8"/>
        <end position="251"/>
    </location>
</feature>
<dbReference type="GO" id="GO:0007130">
    <property type="term" value="P:synaptonemal complex assembly"/>
    <property type="evidence" value="ECO:0007669"/>
    <property type="project" value="TreeGrafter"/>
</dbReference>
<dbReference type="GO" id="GO:0051598">
    <property type="term" value="P:meiotic recombination checkpoint signaling"/>
    <property type="evidence" value="ECO:0007669"/>
    <property type="project" value="TreeGrafter"/>
</dbReference>
<dbReference type="GO" id="GO:0005694">
    <property type="term" value="C:chromosome"/>
    <property type="evidence" value="ECO:0007669"/>
    <property type="project" value="UniProtKB-SubCell"/>
</dbReference>
<protein>
    <submittedName>
        <fullName evidence="7">DNA-binding protein</fullName>
    </submittedName>
</protein>
<keyword evidence="5" id="KW-0469">Meiosis</keyword>
<dbReference type="SUPFAM" id="SSF56019">
    <property type="entry name" value="The spindle assembly checkpoint protein mad2"/>
    <property type="match status" value="1"/>
</dbReference>